<evidence type="ECO:0000256" key="6">
    <source>
        <dbReference type="ARBA" id="ARBA00023277"/>
    </source>
</evidence>
<dbReference type="SUPFAM" id="SSF56784">
    <property type="entry name" value="HAD-like"/>
    <property type="match status" value="1"/>
</dbReference>
<evidence type="ECO:0000256" key="13">
    <source>
        <dbReference type="PIRSR" id="PIRSR610972-4"/>
    </source>
</evidence>
<accession>E6U101</accession>
<dbReference type="NCBIfam" id="TIGR01509">
    <property type="entry name" value="HAD-SF-IA-v3"/>
    <property type="match status" value="1"/>
</dbReference>
<keyword evidence="3 12" id="KW-0479">Metal-binding</keyword>
<dbReference type="InterPro" id="IPR023214">
    <property type="entry name" value="HAD_sf"/>
</dbReference>
<keyword evidence="4 12" id="KW-0460">Magnesium</keyword>
<gene>
    <name evidence="14" type="ordered locus">Bcell_2051</name>
</gene>
<name>E6U101_EVAC2</name>
<dbReference type="GO" id="GO:0005975">
    <property type="term" value="P:carbohydrate metabolic process"/>
    <property type="evidence" value="ECO:0007669"/>
    <property type="project" value="InterPro"/>
</dbReference>
<feature type="binding site" evidence="11">
    <location>
        <begin position="116"/>
        <end position="120"/>
    </location>
    <ligand>
        <name>substrate</name>
    </ligand>
</feature>
<protein>
    <recommendedName>
        <fullName evidence="9">Beta-phosphoglucomutase</fullName>
        <ecNumber evidence="8">5.4.2.6</ecNumber>
    </recommendedName>
</protein>
<dbReference type="PANTHER" id="PTHR46193">
    <property type="entry name" value="6-PHOSPHOGLUCONATE PHOSPHATASE"/>
    <property type="match status" value="1"/>
</dbReference>
<feature type="binding site" evidence="11">
    <location>
        <position position="78"/>
    </location>
    <ligand>
        <name>substrate</name>
    </ligand>
</feature>
<evidence type="ECO:0000256" key="9">
    <source>
        <dbReference type="ARBA" id="ARBA00044991"/>
    </source>
</evidence>
<feature type="binding site" evidence="11">
    <location>
        <begin position="11"/>
        <end position="13"/>
    </location>
    <ligand>
        <name>substrate</name>
    </ligand>
</feature>
<dbReference type="Gene3D" id="1.10.150.240">
    <property type="entry name" value="Putative phosphatase, domain 2"/>
    <property type="match status" value="1"/>
</dbReference>
<dbReference type="STRING" id="649639.Bcell_2051"/>
<evidence type="ECO:0000256" key="10">
    <source>
        <dbReference type="PIRSR" id="PIRSR610972-1"/>
    </source>
</evidence>
<feature type="binding site" evidence="12">
    <location>
        <position position="172"/>
    </location>
    <ligand>
        <name>Mg(2+)</name>
        <dbReference type="ChEBI" id="CHEBI:18420"/>
    </ligand>
</feature>
<dbReference type="EMBL" id="CP002394">
    <property type="protein sequence ID" value="ADU30313.1"/>
    <property type="molecule type" value="Genomic_DNA"/>
</dbReference>
<dbReference type="InterPro" id="IPR010976">
    <property type="entry name" value="B-phosphoglucomutase_hydrolase"/>
</dbReference>
<keyword evidence="2" id="KW-0597">Phosphoprotein</keyword>
<dbReference type="NCBIfam" id="TIGR01990">
    <property type="entry name" value="bPGM"/>
    <property type="match status" value="1"/>
</dbReference>
<dbReference type="SFLD" id="SFLDG01135">
    <property type="entry name" value="C1.5.6:_HAD__Beta-PGM__Phospha"/>
    <property type="match status" value="1"/>
</dbReference>
<evidence type="ECO:0000313" key="15">
    <source>
        <dbReference type="Proteomes" id="UP000001401"/>
    </source>
</evidence>
<feature type="binding site" evidence="12">
    <location>
        <position position="11"/>
    </location>
    <ligand>
        <name>Mg(2+)</name>
        <dbReference type="ChEBI" id="CHEBI:18420"/>
    </ligand>
</feature>
<comment type="cofactor">
    <cofactor evidence="12">
        <name>Mg(2+)</name>
        <dbReference type="ChEBI" id="CHEBI:18420"/>
    </cofactor>
    <text evidence="12">Binds 2 magnesium ions per subunit.</text>
</comment>
<evidence type="ECO:0000256" key="1">
    <source>
        <dbReference type="ARBA" id="ARBA00006171"/>
    </source>
</evidence>
<dbReference type="InterPro" id="IPR041492">
    <property type="entry name" value="HAD_2"/>
</dbReference>
<dbReference type="RefSeq" id="WP_013488649.1">
    <property type="nucleotide sequence ID" value="NC_014829.1"/>
</dbReference>
<dbReference type="EC" id="5.4.2.6" evidence="8"/>
<organism evidence="14 15">
    <name type="scientific">Evansella cellulosilytica (strain ATCC 21833 / DSM 2522 / FERM P-1141 / JCM 9156 / N-4)</name>
    <name type="common">Bacillus cellulosilyticus</name>
    <dbReference type="NCBI Taxonomy" id="649639"/>
    <lineage>
        <taxon>Bacteria</taxon>
        <taxon>Bacillati</taxon>
        <taxon>Bacillota</taxon>
        <taxon>Bacilli</taxon>
        <taxon>Bacillales</taxon>
        <taxon>Bacillaceae</taxon>
        <taxon>Evansella</taxon>
    </lineage>
</organism>
<dbReference type="SFLD" id="SFLDS00003">
    <property type="entry name" value="Haloacid_Dehalogenase"/>
    <property type="match status" value="1"/>
</dbReference>
<evidence type="ECO:0000256" key="4">
    <source>
        <dbReference type="ARBA" id="ARBA00022842"/>
    </source>
</evidence>
<feature type="binding site" evidence="12">
    <location>
        <position position="171"/>
    </location>
    <ligand>
        <name>Mg(2+)</name>
        <dbReference type="ChEBI" id="CHEBI:18420"/>
    </ligand>
</feature>
<dbReference type="NCBIfam" id="TIGR01549">
    <property type="entry name" value="HAD-SF-IA-v1"/>
    <property type="match status" value="1"/>
</dbReference>
<evidence type="ECO:0000256" key="7">
    <source>
        <dbReference type="ARBA" id="ARBA00044926"/>
    </source>
</evidence>
<dbReference type="InterPro" id="IPR036412">
    <property type="entry name" value="HAD-like_sf"/>
</dbReference>
<dbReference type="InterPro" id="IPR010972">
    <property type="entry name" value="Beta-PGM"/>
</dbReference>
<feature type="active site" description="Nucleophile" evidence="10">
    <location>
        <position position="11"/>
    </location>
</feature>
<dbReference type="HOGENOM" id="CLU_045011_13_3_9"/>
<dbReference type="Proteomes" id="UP000001401">
    <property type="component" value="Chromosome"/>
</dbReference>
<dbReference type="Gene3D" id="3.40.50.1000">
    <property type="entry name" value="HAD superfamily/HAD-like"/>
    <property type="match status" value="1"/>
</dbReference>
<keyword evidence="6" id="KW-0119">Carbohydrate metabolism</keyword>
<dbReference type="PANTHER" id="PTHR46193:SF18">
    <property type="entry name" value="HEXITOL PHOSPHATASE B"/>
    <property type="match status" value="1"/>
</dbReference>
<dbReference type="PRINTS" id="PR00413">
    <property type="entry name" value="HADHALOGNASE"/>
</dbReference>
<dbReference type="SFLD" id="SFLDG01129">
    <property type="entry name" value="C1.5:_HAD__Beta-PGM__Phosphata"/>
    <property type="match status" value="1"/>
</dbReference>
<keyword evidence="15" id="KW-1185">Reference proteome</keyword>
<feature type="site" description="Important for catalytic activity and assists the phosphoryl transfer reaction to Asp8 by balancing charge and orienting the reacting groups" evidence="13">
    <location>
        <position position="116"/>
    </location>
</feature>
<comment type="catalytic activity">
    <reaction evidence="7">
        <text>beta-D-glucose 1-phosphate = beta-D-glucose 6-phosphate</text>
        <dbReference type="Rhea" id="RHEA:20113"/>
        <dbReference type="ChEBI" id="CHEBI:57684"/>
        <dbReference type="ChEBI" id="CHEBI:58247"/>
        <dbReference type="EC" id="5.4.2.6"/>
    </reaction>
</comment>
<feature type="binding site" evidence="12">
    <location>
        <position position="13"/>
    </location>
    <ligand>
        <name>Mg(2+)</name>
        <dbReference type="ChEBI" id="CHEBI:18420"/>
    </ligand>
</feature>
<reference evidence="14" key="1">
    <citation type="submission" date="2010-12" db="EMBL/GenBank/DDBJ databases">
        <title>Complete sequence of Bacillus cellulosilyticus DSM 2522.</title>
        <authorList>
            <consortium name="US DOE Joint Genome Institute"/>
            <person name="Lucas S."/>
            <person name="Copeland A."/>
            <person name="Lapidus A."/>
            <person name="Cheng J.-F."/>
            <person name="Bruce D."/>
            <person name="Goodwin L."/>
            <person name="Pitluck S."/>
            <person name="Chertkov O."/>
            <person name="Detter J.C."/>
            <person name="Han C."/>
            <person name="Tapia R."/>
            <person name="Land M."/>
            <person name="Hauser L."/>
            <person name="Jeffries C."/>
            <person name="Kyrpides N."/>
            <person name="Ivanova N."/>
            <person name="Mikhailova N."/>
            <person name="Brumm P."/>
            <person name="Mead D."/>
            <person name="Woyke T."/>
        </authorList>
    </citation>
    <scope>NUCLEOTIDE SEQUENCE [LARGE SCALE GENOMIC DNA]</scope>
    <source>
        <strain evidence="14">DSM 2522</strain>
    </source>
</reference>
<evidence type="ECO:0000256" key="3">
    <source>
        <dbReference type="ARBA" id="ARBA00022723"/>
    </source>
</evidence>
<dbReference type="Pfam" id="PF13419">
    <property type="entry name" value="HAD_2"/>
    <property type="match status" value="1"/>
</dbReference>
<dbReference type="InterPro" id="IPR006439">
    <property type="entry name" value="HAD-SF_hydro_IA"/>
</dbReference>
<dbReference type="CDD" id="cd02598">
    <property type="entry name" value="HAD_BPGM"/>
    <property type="match status" value="1"/>
</dbReference>
<dbReference type="GO" id="GO:0008801">
    <property type="term" value="F:beta-phosphoglucomutase activity"/>
    <property type="evidence" value="ECO:0007669"/>
    <property type="project" value="UniProtKB-EC"/>
</dbReference>
<evidence type="ECO:0000256" key="5">
    <source>
        <dbReference type="ARBA" id="ARBA00023235"/>
    </source>
</evidence>
<evidence type="ECO:0000256" key="11">
    <source>
        <dbReference type="PIRSR" id="PIRSR610972-2"/>
    </source>
</evidence>
<feature type="binding site" evidence="11">
    <location>
        <begin position="46"/>
        <end position="51"/>
    </location>
    <ligand>
        <name>substrate</name>
    </ligand>
</feature>
<feature type="active site" description="Proton donor/acceptor" evidence="10">
    <location>
        <position position="13"/>
    </location>
</feature>
<dbReference type="eggNOG" id="COG0637">
    <property type="taxonomic scope" value="Bacteria"/>
</dbReference>
<proteinExistence type="inferred from homology"/>
<comment type="similarity">
    <text evidence="1">Belongs to the HAD-like hydrolase superfamily. CbbY/CbbZ/Gph/YieH family.</text>
</comment>
<feature type="site" description="Important for catalytic activity and assists the phosphoryl transfer reaction to Asp8 by balancing charge and orienting the reacting groups" evidence="13">
    <location>
        <position position="147"/>
    </location>
</feature>
<dbReference type="GO" id="GO:0000287">
    <property type="term" value="F:magnesium ion binding"/>
    <property type="evidence" value="ECO:0007669"/>
    <property type="project" value="InterPro"/>
</dbReference>
<keyword evidence="5" id="KW-0413">Isomerase</keyword>
<dbReference type="OrthoDB" id="9797743at2"/>
<evidence type="ECO:0000256" key="2">
    <source>
        <dbReference type="ARBA" id="ARBA00022553"/>
    </source>
</evidence>
<evidence type="ECO:0000313" key="14">
    <source>
        <dbReference type="EMBL" id="ADU30313.1"/>
    </source>
</evidence>
<evidence type="ECO:0000256" key="12">
    <source>
        <dbReference type="PIRSR" id="PIRSR610972-3"/>
    </source>
</evidence>
<dbReference type="InterPro" id="IPR023198">
    <property type="entry name" value="PGP-like_dom2"/>
</dbReference>
<dbReference type="AlphaFoldDB" id="E6U101"/>
<feature type="binding site" evidence="11">
    <location>
        <position position="147"/>
    </location>
    <ligand>
        <name>substrate</name>
    </ligand>
</feature>
<dbReference type="NCBIfam" id="TIGR02009">
    <property type="entry name" value="PGMB-YQAB-SF"/>
    <property type="match status" value="1"/>
</dbReference>
<dbReference type="KEGG" id="bco:Bcell_2051"/>
<dbReference type="InterPro" id="IPR051600">
    <property type="entry name" value="Beta-PGM-like"/>
</dbReference>
<evidence type="ECO:0000256" key="8">
    <source>
        <dbReference type="ARBA" id="ARBA00044968"/>
    </source>
</evidence>
<sequence length="222" mass="25249">MKIPFEAVIFDLDGVLADTVDLHYLATKKVALEEGLPFDREVNQKLQGMNRLAVVEQLLKNSKKEYSDVEKQELGERKNVYYKQQISNLTEKDVLPGMKDFLDQLVKNKVQLAIASSSSNAKTTLSKLNIIDYFDFVVDVAKVKKMKPDPEIFLQAANELQVPPERCVAIEDSEAGIKAIMQTEMFSIGIGFSEEVKKADWHVISTKEITFKKLLNQFQFNK</sequence>